<name>A0A1L4BTQ8_9GAMM</name>
<gene>
    <name evidence="1" type="ORF">F7310_07500</name>
</gene>
<dbReference type="Pfam" id="PF13665">
    <property type="entry name" value="Tox-PAAR-like"/>
    <property type="match status" value="1"/>
</dbReference>
<reference evidence="1 2" key="1">
    <citation type="journal article" date="2016" name="Appl. Environ. Microbiol.">
        <title>Whole genome relationships among Francisella bacteria of diverse origin define new species and provide specific regions for detection.</title>
        <authorList>
            <person name="Challacombe J.F."/>
            <person name="Petersen J.M."/>
            <person name="Gallegos-Graves V."/>
            <person name="Hodge D."/>
            <person name="Pillai S."/>
            <person name="Kuske C.R."/>
        </authorList>
    </citation>
    <scope>NUCLEOTIDE SEQUENCE [LARGE SCALE GENOMIC DNA]</scope>
    <source>
        <strain evidence="2">TX07-7310</strain>
    </source>
</reference>
<evidence type="ECO:0000313" key="1">
    <source>
        <dbReference type="EMBL" id="API87215.1"/>
    </source>
</evidence>
<protein>
    <submittedName>
        <fullName evidence="1">Uncharacterized protein</fullName>
    </submittedName>
</protein>
<sequence length="130" mass="13700">MFYLIVAGEGFSMGDADICKTPPEGEPIPYPNMAQLCQMEGFAENFTIAGQFVGTLQSTIPMSTGDEAGELGGVISEEESGECKPMEGSELVLVNGEPAQHTGVAQSHNSMNYPEGAVPIPPQLVTSCQM</sequence>
<organism evidence="1 2">
    <name type="scientific">Francisella uliginis</name>
    <dbReference type="NCBI Taxonomy" id="573570"/>
    <lineage>
        <taxon>Bacteria</taxon>
        <taxon>Pseudomonadati</taxon>
        <taxon>Pseudomonadota</taxon>
        <taxon>Gammaproteobacteria</taxon>
        <taxon>Thiotrichales</taxon>
        <taxon>Francisellaceae</taxon>
        <taxon>Francisella</taxon>
    </lineage>
</organism>
<dbReference type="KEGG" id="frx:F7310_07500"/>
<proteinExistence type="predicted"/>
<dbReference type="Proteomes" id="UP000184222">
    <property type="component" value="Chromosome"/>
</dbReference>
<dbReference type="RefSeq" id="WP_072712938.1">
    <property type="nucleotide sequence ID" value="NZ_CP016796.1"/>
</dbReference>
<dbReference type="STRING" id="573570.F7310_07500"/>
<evidence type="ECO:0000313" key="2">
    <source>
        <dbReference type="Proteomes" id="UP000184222"/>
    </source>
</evidence>
<dbReference type="OrthoDB" id="272411at2"/>
<accession>A0A1L4BTQ8</accession>
<dbReference type="EMBL" id="CP016796">
    <property type="protein sequence ID" value="API87215.1"/>
    <property type="molecule type" value="Genomic_DNA"/>
</dbReference>
<dbReference type="AlphaFoldDB" id="A0A1L4BTQ8"/>
<keyword evidence="2" id="KW-1185">Reference proteome</keyword>